<dbReference type="AlphaFoldDB" id="A0A679ICG4"/>
<dbReference type="Proteomes" id="UP000463961">
    <property type="component" value="Chromosome"/>
</dbReference>
<dbReference type="InterPro" id="IPR000415">
    <property type="entry name" value="Nitroreductase-like"/>
</dbReference>
<comment type="similarity">
    <text evidence="1">Belongs to the nitroreductase family.</text>
</comment>
<dbReference type="RefSeq" id="WP_162050738.1">
    <property type="nucleotide sequence ID" value="NZ_AP019011.1"/>
</dbReference>
<name>A0A679ICG4_9RHOO</name>
<dbReference type="PANTHER" id="PTHR43673">
    <property type="entry name" value="NAD(P)H NITROREDUCTASE YDGI-RELATED"/>
    <property type="match status" value="1"/>
</dbReference>
<dbReference type="OrthoDB" id="9809288at2"/>
<keyword evidence="3" id="KW-0560">Oxidoreductase</keyword>
<organism evidence="4 5">
    <name type="scientific">Fluviibacter phosphoraccumulans</name>
    <dbReference type="NCBI Taxonomy" id="1751046"/>
    <lineage>
        <taxon>Bacteria</taxon>
        <taxon>Pseudomonadati</taxon>
        <taxon>Pseudomonadota</taxon>
        <taxon>Betaproteobacteria</taxon>
        <taxon>Rhodocyclales</taxon>
        <taxon>Fluviibacteraceae</taxon>
        <taxon>Fluviibacter</taxon>
    </lineage>
</organism>
<keyword evidence="2" id="KW-0521">NADP</keyword>
<dbReference type="PANTHER" id="PTHR43673:SF10">
    <property type="entry name" value="NADH DEHYDROGENASE_NAD(P)H NITROREDUCTASE XCC3605-RELATED"/>
    <property type="match status" value="1"/>
</dbReference>
<evidence type="ECO:0000256" key="1">
    <source>
        <dbReference type="ARBA" id="ARBA00007118"/>
    </source>
</evidence>
<evidence type="ECO:0000256" key="2">
    <source>
        <dbReference type="ARBA" id="ARBA00022857"/>
    </source>
</evidence>
<dbReference type="EMBL" id="AP022345">
    <property type="protein sequence ID" value="BBU68476.1"/>
    <property type="molecule type" value="Genomic_DNA"/>
</dbReference>
<dbReference type="Gene3D" id="3.40.109.10">
    <property type="entry name" value="NADH Oxidase"/>
    <property type="match status" value="1"/>
</dbReference>
<accession>A0A679ICG4</accession>
<sequence>MHIVDLTQQRKTTKAFDPTHQLSKDEVAAVRSLLRMSPSSTNAQPWHFFLASSDAGKAQVAAGASGAFAYNEPKIMNASLVVVLCARTRMDDAYLRQVLDQETRDGRLPTEEARTNQHHVRSSYVHKHEQSAVGLLQWSARQVYIALGFLLLGAAELGIDACPIEGFDAAALDQSLNLEAQGLSSQVLVALGRKSDKDFNAGLPKSRLDESVVITEL</sequence>
<dbReference type="SUPFAM" id="SSF55469">
    <property type="entry name" value="FMN-dependent nitroreductase-like"/>
    <property type="match status" value="1"/>
</dbReference>
<dbReference type="CDD" id="cd02149">
    <property type="entry name" value="NfsB-like"/>
    <property type="match status" value="1"/>
</dbReference>
<protein>
    <submittedName>
        <fullName evidence="4">Oxygen-insensitive NAD(P)H-dependent nitroreductase NfsB</fullName>
    </submittedName>
</protein>
<evidence type="ECO:0000313" key="5">
    <source>
        <dbReference type="Proteomes" id="UP000463961"/>
    </source>
</evidence>
<proteinExistence type="inferred from homology"/>
<dbReference type="GO" id="GO:0016491">
    <property type="term" value="F:oxidoreductase activity"/>
    <property type="evidence" value="ECO:0007669"/>
    <property type="project" value="UniProtKB-KW"/>
</dbReference>
<evidence type="ECO:0000256" key="3">
    <source>
        <dbReference type="ARBA" id="ARBA00023002"/>
    </source>
</evidence>
<dbReference type="InterPro" id="IPR029479">
    <property type="entry name" value="Nitroreductase"/>
</dbReference>
<dbReference type="Pfam" id="PF00881">
    <property type="entry name" value="Nitroreductase"/>
    <property type="match status" value="1"/>
</dbReference>
<reference evidence="5" key="1">
    <citation type="submission" date="2020-01" db="EMBL/GenBank/DDBJ databases">
        <title>Phosphoaccumulans saitamaens gen. nov., sp. nov., a polyphosphate accumulating bacterium isolated from surface river water.</title>
        <authorList>
            <person name="Watanabe K."/>
            <person name="Suda W."/>
        </authorList>
    </citation>
    <scope>NUCLEOTIDE SEQUENCE [LARGE SCALE GENOMIC DNA]</scope>
    <source>
        <strain evidence="5">ICHIAU1</strain>
    </source>
</reference>
<dbReference type="InterPro" id="IPR033878">
    <property type="entry name" value="NfsB-like"/>
</dbReference>
<gene>
    <name evidence="4" type="primary">nfnB</name>
    <name evidence="4" type="ORF">ICHIAU1_07590</name>
</gene>
<dbReference type="NCBIfam" id="NF008275">
    <property type="entry name" value="PRK11053.1"/>
    <property type="match status" value="1"/>
</dbReference>
<keyword evidence="5" id="KW-1185">Reference proteome</keyword>
<evidence type="ECO:0000313" key="4">
    <source>
        <dbReference type="EMBL" id="BBU68476.1"/>
    </source>
</evidence>